<keyword evidence="1" id="KW-0677">Repeat</keyword>
<dbReference type="SMART" id="SM00225">
    <property type="entry name" value="BTB"/>
    <property type="match status" value="2"/>
</dbReference>
<feature type="domain" description="BTB" evidence="3">
    <location>
        <begin position="362"/>
        <end position="441"/>
    </location>
</feature>
<dbReference type="PROSITE" id="PS50012">
    <property type="entry name" value="RCC1_3"/>
    <property type="match status" value="9"/>
</dbReference>
<evidence type="ECO:0000256" key="1">
    <source>
        <dbReference type="ARBA" id="ARBA00022737"/>
    </source>
</evidence>
<dbReference type="EMBL" id="KQ977171">
    <property type="protein sequence ID" value="KYN05159.1"/>
    <property type="molecule type" value="Genomic_DNA"/>
</dbReference>
<dbReference type="InterPro" id="IPR051625">
    <property type="entry name" value="Signaling_Regulatory_Domain"/>
</dbReference>
<feature type="repeat" description="RCC1" evidence="2">
    <location>
        <begin position="548"/>
        <end position="600"/>
    </location>
</feature>
<accession>A0A195CYD9</accession>
<dbReference type="STRING" id="456900.A0A195CYD9"/>
<feature type="repeat" description="RCC1" evidence="2">
    <location>
        <begin position="660"/>
        <end position="717"/>
    </location>
</feature>
<dbReference type="PROSITE" id="PS00626">
    <property type="entry name" value="RCC1_2"/>
    <property type="match status" value="5"/>
</dbReference>
<dbReference type="SUPFAM" id="SSF50985">
    <property type="entry name" value="RCC1/BLIP-II"/>
    <property type="match status" value="3"/>
</dbReference>
<dbReference type="CDD" id="cd18298">
    <property type="entry name" value="BTB_POZ_RCBTB1_2"/>
    <property type="match status" value="2"/>
</dbReference>
<organism evidence="4 5">
    <name type="scientific">Cyphomyrmex costatus</name>
    <dbReference type="NCBI Taxonomy" id="456900"/>
    <lineage>
        <taxon>Eukaryota</taxon>
        <taxon>Metazoa</taxon>
        <taxon>Ecdysozoa</taxon>
        <taxon>Arthropoda</taxon>
        <taxon>Hexapoda</taxon>
        <taxon>Insecta</taxon>
        <taxon>Pterygota</taxon>
        <taxon>Neoptera</taxon>
        <taxon>Endopterygota</taxon>
        <taxon>Hymenoptera</taxon>
        <taxon>Apocrita</taxon>
        <taxon>Aculeata</taxon>
        <taxon>Formicoidea</taxon>
        <taxon>Formicidae</taxon>
        <taxon>Myrmicinae</taxon>
        <taxon>Cyphomyrmex</taxon>
    </lineage>
</organism>
<dbReference type="AlphaFoldDB" id="A0A195CYD9"/>
<evidence type="ECO:0000313" key="5">
    <source>
        <dbReference type="Proteomes" id="UP000078542"/>
    </source>
</evidence>
<evidence type="ECO:0000256" key="2">
    <source>
        <dbReference type="PROSITE-ProRule" id="PRU00235"/>
    </source>
</evidence>
<dbReference type="InterPro" id="IPR011333">
    <property type="entry name" value="SKP1/BTB/POZ_sf"/>
</dbReference>
<gene>
    <name evidence="4" type="ORF">ALC62_03959</name>
</gene>
<feature type="repeat" description="RCC1" evidence="2">
    <location>
        <begin position="153"/>
        <end position="212"/>
    </location>
</feature>
<feature type="repeat" description="RCC1" evidence="2">
    <location>
        <begin position="941"/>
        <end position="991"/>
    </location>
</feature>
<dbReference type="Gene3D" id="2.130.10.30">
    <property type="entry name" value="Regulator of chromosome condensation 1/beta-lactamase-inhibitor protein II"/>
    <property type="match status" value="5"/>
</dbReference>
<dbReference type="Pfam" id="PF00415">
    <property type="entry name" value="RCC1"/>
    <property type="match status" value="5"/>
</dbReference>
<dbReference type="PANTHER" id="PTHR22872:SF10">
    <property type="entry name" value="ULTRAVIOLET-B RECEPTOR UVR8"/>
    <property type="match status" value="1"/>
</dbReference>
<dbReference type="PANTHER" id="PTHR22872">
    <property type="entry name" value="BTK-BINDING PROTEIN-RELATED"/>
    <property type="match status" value="1"/>
</dbReference>
<proteinExistence type="predicted"/>
<dbReference type="CDD" id="cd18498">
    <property type="entry name" value="BACK_RCBTB1_2"/>
    <property type="match status" value="2"/>
</dbReference>
<dbReference type="PRINTS" id="PR00633">
    <property type="entry name" value="RCCNDNSATION"/>
</dbReference>
<dbReference type="Pfam" id="PF00651">
    <property type="entry name" value="BTB"/>
    <property type="match status" value="2"/>
</dbReference>
<feature type="repeat" description="RCC1" evidence="2">
    <location>
        <begin position="96"/>
        <end position="152"/>
    </location>
</feature>
<dbReference type="Proteomes" id="UP000078542">
    <property type="component" value="Unassembled WGS sequence"/>
</dbReference>
<name>A0A195CYD9_9HYME</name>
<dbReference type="InterPro" id="IPR000408">
    <property type="entry name" value="Reg_chr_condens"/>
</dbReference>
<keyword evidence="5" id="KW-1185">Reference proteome</keyword>
<evidence type="ECO:0000313" key="4">
    <source>
        <dbReference type="EMBL" id="KYN05159.1"/>
    </source>
</evidence>
<dbReference type="PROSITE" id="PS50097">
    <property type="entry name" value="BTB"/>
    <property type="match status" value="2"/>
</dbReference>
<dbReference type="InterPro" id="IPR058923">
    <property type="entry name" value="RCC1-like_dom"/>
</dbReference>
<feature type="repeat" description="RCC1" evidence="2">
    <location>
        <begin position="718"/>
        <end position="769"/>
    </location>
</feature>
<evidence type="ECO:0000259" key="3">
    <source>
        <dbReference type="PROSITE" id="PS50097"/>
    </source>
</evidence>
<feature type="domain" description="BTB" evidence="3">
    <location>
        <begin position="1059"/>
        <end position="1126"/>
    </location>
</feature>
<dbReference type="InterPro" id="IPR009091">
    <property type="entry name" value="RCC1/BLIP-II"/>
</dbReference>
<feature type="repeat" description="RCC1" evidence="2">
    <location>
        <begin position="770"/>
        <end position="819"/>
    </location>
</feature>
<protein>
    <submittedName>
        <fullName evidence="4">RCC1 and BTB domain-containing protein 1</fullName>
    </submittedName>
</protein>
<feature type="repeat" description="RCC1" evidence="2">
    <location>
        <begin position="602"/>
        <end position="659"/>
    </location>
</feature>
<dbReference type="SUPFAM" id="SSF54695">
    <property type="entry name" value="POZ domain"/>
    <property type="match status" value="2"/>
</dbReference>
<dbReference type="Pfam" id="PF25390">
    <property type="entry name" value="WD40_RLD"/>
    <property type="match status" value="1"/>
</dbReference>
<reference evidence="4 5" key="1">
    <citation type="submission" date="2016-03" db="EMBL/GenBank/DDBJ databases">
        <title>Cyphomyrmex costatus WGS genome.</title>
        <authorList>
            <person name="Nygaard S."/>
            <person name="Hu H."/>
            <person name="Boomsma J."/>
            <person name="Zhang G."/>
        </authorList>
    </citation>
    <scope>NUCLEOTIDE SEQUENCE [LARGE SCALE GENOMIC DNA]</scope>
    <source>
        <strain evidence="4">MS0001</strain>
        <tissue evidence="4">Whole body</tissue>
    </source>
</reference>
<dbReference type="InterPro" id="IPR000210">
    <property type="entry name" value="BTB/POZ_dom"/>
</dbReference>
<sequence length="1220" mass="136674">MSISDLRSWPIVSALNPEFIPEIYMVLVFGKLGHEALIVTKDKMMYALGNNKNGCLGTGNTRCYKTVKKIDILCMKDIKTFAYGFGPHVLALMKDGKIYSWGCNNYGQVGNGSYDQVVTPTLINIPNLNNLDGKRVVDIACGSYHSIALTESGEVYAWGINDYRIIKKDSLVDINMNQTTTNTPKLVNITFNGEKIVNISCGMTFTLAVTEKGEVYSWGENDVGQLGIGHYEDTTIPTLISSLRGTVIVKVACGNQHTLALTDKGNLYVWGGNHYGQVSDITAVHSRSISIAVDEGGRIYVWGYWHGMSVLIPSATPSSNIHNAIASYGSPSIMHKPLILREDEEPSILKHLETAFDDSSTSDFKIQVYDRCIHVHKAILRIRSSYFRAMFQHEWLENNQNFLILSTFFFPNSVLKHNQFSDVVYEAFLKYLYTDVVNLPWEQALELLILADVYCESSLKKHCIQIIKRKITVSNVAYLYSIAIERSDKELEKFCFNFAINHLTAVVQTESFAKLDENTLRTFIIKAVKAGALGCELGNEVLFVTKDKMVYALGNNESGCLGTGDNRNGYLYPAKIKALCEKDIKTFACGSGPNVLALTKDGKIYSWGGNEWGELGTGSYDLVDTPTLINMPTLEDDMDTMHVVDIACGSHHSVALTESGKVYTWGITKYKIKKQNRSISNGEDIVSTPMQVKSILSTKKIVHISCGMTFTMAVTDNGEVYSWGNNDVSQLGINNSVDQTTPWQVISLRNVVIAKVACGFEHTLALTDEGDLYAWGGNNYGQLGIGKRTDCKPVKVEHEMGRVSDIAAVYCKDISIAVNQKGCVYVWGNCYGLSVMNPIATLFSDVHDALACYTSPSVMHKPLILDSNEELGILKYLRNAFDDSVCLGFFVLTIKLDQFSYVVYGAFLKYLYTDMVDLPWEKMLVKVACGYMHTLALTDEGDLYVWGENSCGQLGTGNQRNWYEPVVIEHQMGRVLDIAASYCHDISIAIGKEGRLYVWGYCHGQTVMTPIVTPFSDVHNAIASYATSNIMHKPLILNGNEELGILKCLKTAFDDHLTSDLKIQVENQIIHVHKAILKIRSFYFKMMFQHVWSEKNQSVIQHDEYSYKVYKAFLNYLYTDVIGLPWEQTVELFILANDYCEDSLKKKCIRILMQGITISNVTYLYTIAVKYKEEELEEFCIKFAVNHFTVVALTENFAKLDQNMMKTLIIKTSEAGGFKM</sequence>
<feature type="repeat" description="RCC1" evidence="2">
    <location>
        <begin position="213"/>
        <end position="264"/>
    </location>
</feature>
<dbReference type="Pfam" id="PF13540">
    <property type="entry name" value="RCC1_2"/>
    <property type="match status" value="1"/>
</dbReference>
<dbReference type="Gene3D" id="3.30.710.10">
    <property type="entry name" value="Potassium Channel Kv1.1, Chain A"/>
    <property type="match status" value="2"/>
</dbReference>